<organism evidence="2 3">
    <name type="scientific">Cystobacter fuscus (strain ATCC 25194 / DSM 2262 / NBRC 100088 / M29)</name>
    <dbReference type="NCBI Taxonomy" id="1242864"/>
    <lineage>
        <taxon>Bacteria</taxon>
        <taxon>Pseudomonadati</taxon>
        <taxon>Myxococcota</taxon>
        <taxon>Myxococcia</taxon>
        <taxon>Myxococcales</taxon>
        <taxon>Cystobacterineae</taxon>
        <taxon>Archangiaceae</taxon>
        <taxon>Cystobacter</taxon>
    </lineage>
</organism>
<feature type="region of interest" description="Disordered" evidence="1">
    <location>
        <begin position="1"/>
        <end position="21"/>
    </location>
</feature>
<reference evidence="2" key="1">
    <citation type="submission" date="2013-05" db="EMBL/GenBank/DDBJ databases">
        <title>Genome assembly of Cystobacter fuscus DSM 2262.</title>
        <authorList>
            <person name="Sharma G."/>
            <person name="Khatri I."/>
            <person name="Kaur C."/>
            <person name="Mayilraj S."/>
            <person name="Subramanian S."/>
        </authorList>
    </citation>
    <scope>NUCLEOTIDE SEQUENCE [LARGE SCALE GENOMIC DNA]</scope>
    <source>
        <strain evidence="2">DSM 2262</strain>
    </source>
</reference>
<accession>S9QJQ4</accession>
<evidence type="ECO:0000313" key="2">
    <source>
        <dbReference type="EMBL" id="EPX61514.1"/>
    </source>
</evidence>
<gene>
    <name evidence="2" type="ORF">D187_010133</name>
</gene>
<feature type="region of interest" description="Disordered" evidence="1">
    <location>
        <begin position="316"/>
        <end position="390"/>
    </location>
</feature>
<dbReference type="AlphaFoldDB" id="S9QJQ4"/>
<comment type="caution">
    <text evidence="2">The sequence shown here is derived from an EMBL/GenBank/DDBJ whole genome shotgun (WGS) entry which is preliminary data.</text>
</comment>
<feature type="region of interest" description="Disordered" evidence="1">
    <location>
        <begin position="277"/>
        <end position="301"/>
    </location>
</feature>
<evidence type="ECO:0000256" key="1">
    <source>
        <dbReference type="SAM" id="MobiDB-lite"/>
    </source>
</evidence>
<name>S9QJQ4_CYSF2</name>
<keyword evidence="3" id="KW-1185">Reference proteome</keyword>
<dbReference type="eggNOG" id="COG3899">
    <property type="taxonomic scope" value="Bacteria"/>
</dbReference>
<feature type="compositionally biased region" description="Pro residues" evidence="1">
    <location>
        <begin position="323"/>
        <end position="333"/>
    </location>
</feature>
<dbReference type="Proteomes" id="UP000011682">
    <property type="component" value="Unassembled WGS sequence"/>
</dbReference>
<feature type="compositionally biased region" description="Low complexity" evidence="1">
    <location>
        <begin position="351"/>
        <end position="380"/>
    </location>
</feature>
<sequence>MLPQHLAVGTPPPPLQGGQKARIGRDVQIDLREHPRLLSTRPNSPASLLKRGRPGQGCAPRGCTVPCTGAARGLASPGSGPSRPLRSSPHPQHGFYPAYTLPAVMELYQRAFHQAVQAGDFQIACFCGLFITLVQFFSGIELAEVSREMAARLDFTRKAGFQQPENMLRVSQAFVEQMRGRTASFESLKEPAPEGDVHGQDVAVLHARAGTQGARRLGLGGPARFLRPAPGLRRPGLTEPGCTPPCIRCTRADRVHEAAPGAVEWRRSVVSGTRTRCDLGRKKSGRTAWSSRQAPCTGGGLSLPFRSQPRCDCSPCSSRSSPLQPPPSRPTPRPSSAATARSGTGRRRRSACTGTRTTSASRGCRRSSSTAGRASSSSTAHCPSPRSASRRACAPWALRCAT</sequence>
<evidence type="ECO:0000313" key="3">
    <source>
        <dbReference type="Proteomes" id="UP000011682"/>
    </source>
</evidence>
<feature type="region of interest" description="Disordered" evidence="1">
    <location>
        <begin position="37"/>
        <end position="59"/>
    </location>
</feature>
<feature type="compositionally biased region" description="Low complexity" evidence="1">
    <location>
        <begin position="334"/>
        <end position="343"/>
    </location>
</feature>
<dbReference type="EMBL" id="ANAH02000009">
    <property type="protein sequence ID" value="EPX61514.1"/>
    <property type="molecule type" value="Genomic_DNA"/>
</dbReference>
<proteinExistence type="predicted"/>
<protein>
    <submittedName>
        <fullName evidence="2">Uncharacterized protein</fullName>
    </submittedName>
</protein>